<dbReference type="Gene3D" id="3.40.50.720">
    <property type="entry name" value="NAD(P)-binding Rossmann-like Domain"/>
    <property type="match status" value="1"/>
</dbReference>
<evidence type="ECO:0000313" key="5">
    <source>
        <dbReference type="Proteomes" id="UP000199382"/>
    </source>
</evidence>
<dbReference type="STRING" id="571298.SAMN04488026_10598"/>
<dbReference type="AlphaFoldDB" id="A0A1G9FS43"/>
<accession>A0A1G9FS43</accession>
<sequence>MVRVLITGATGFIGSHLARACLDRGDAVAVIARPDSSMERLADIEGQLDFHRLELTQPGSLRRCFAATRPERVFHAGARTRFDAQDDLGDMADSVDENLIPLIALLSAAAAADPPPKAFIRAGTIAEYGDISTPYVETARENPRNAYGASFLAGTHFMTMAQSRLPFRAVTARLALTYGPGQSQSFLIPQMIAKLLDGRPVEIRRPQDRRDLIHVDDVVRGLLRIAEEPDAAGSLVNLCSGVAPRVAEIARMLVELTDATPDLVRIEQTDHAPVELVCSPAHIRDSLGWSPQIPLPDGLERTVKWVRENTATPTLQTNTMVPA</sequence>
<dbReference type="Proteomes" id="UP000199382">
    <property type="component" value="Unassembled WGS sequence"/>
</dbReference>
<dbReference type="EMBL" id="FNEK01000059">
    <property type="protein sequence ID" value="SDK91246.1"/>
    <property type="molecule type" value="Genomic_DNA"/>
</dbReference>
<name>A0A1G9FS43_9RHOB</name>
<dbReference type="PANTHER" id="PTHR43000">
    <property type="entry name" value="DTDP-D-GLUCOSE 4,6-DEHYDRATASE-RELATED"/>
    <property type="match status" value="1"/>
</dbReference>
<gene>
    <name evidence="4" type="ORF">SAMN04488026_10598</name>
</gene>
<comment type="similarity">
    <text evidence="2">Belongs to the NAD(P)-dependent epimerase/dehydratase family.</text>
</comment>
<feature type="domain" description="NAD-dependent epimerase/dehydratase" evidence="3">
    <location>
        <begin position="4"/>
        <end position="237"/>
    </location>
</feature>
<reference evidence="4 5" key="1">
    <citation type="submission" date="2016-10" db="EMBL/GenBank/DDBJ databases">
        <authorList>
            <person name="de Groot N.N."/>
        </authorList>
    </citation>
    <scope>NUCLEOTIDE SEQUENCE [LARGE SCALE GENOMIC DNA]</scope>
    <source>
        <strain evidence="4 5">DSM 25294</strain>
    </source>
</reference>
<proteinExistence type="inferred from homology"/>
<organism evidence="4 5">
    <name type="scientific">Aliiruegeria lutimaris</name>
    <dbReference type="NCBI Taxonomy" id="571298"/>
    <lineage>
        <taxon>Bacteria</taxon>
        <taxon>Pseudomonadati</taxon>
        <taxon>Pseudomonadota</taxon>
        <taxon>Alphaproteobacteria</taxon>
        <taxon>Rhodobacterales</taxon>
        <taxon>Roseobacteraceae</taxon>
        <taxon>Aliiruegeria</taxon>
    </lineage>
</organism>
<dbReference type="RefSeq" id="WP_093161834.1">
    <property type="nucleotide sequence ID" value="NZ_FNEK01000059.1"/>
</dbReference>
<comment type="pathway">
    <text evidence="1">Bacterial outer membrane biogenesis; LPS O-antigen biosynthesis.</text>
</comment>
<evidence type="ECO:0000256" key="1">
    <source>
        <dbReference type="ARBA" id="ARBA00005125"/>
    </source>
</evidence>
<protein>
    <submittedName>
        <fullName evidence="4">Nucleoside-diphosphate-sugar epimerase</fullName>
    </submittedName>
</protein>
<evidence type="ECO:0000313" key="4">
    <source>
        <dbReference type="EMBL" id="SDK91246.1"/>
    </source>
</evidence>
<dbReference type="InterPro" id="IPR036291">
    <property type="entry name" value="NAD(P)-bd_dom_sf"/>
</dbReference>
<dbReference type="InterPro" id="IPR001509">
    <property type="entry name" value="Epimerase_deHydtase"/>
</dbReference>
<evidence type="ECO:0000256" key="2">
    <source>
        <dbReference type="ARBA" id="ARBA00007637"/>
    </source>
</evidence>
<keyword evidence="5" id="KW-1185">Reference proteome</keyword>
<dbReference type="Pfam" id="PF01370">
    <property type="entry name" value="Epimerase"/>
    <property type="match status" value="1"/>
</dbReference>
<dbReference type="SUPFAM" id="SSF51735">
    <property type="entry name" value="NAD(P)-binding Rossmann-fold domains"/>
    <property type="match status" value="1"/>
</dbReference>
<evidence type="ECO:0000259" key="3">
    <source>
        <dbReference type="Pfam" id="PF01370"/>
    </source>
</evidence>
<dbReference type="OrthoDB" id="9779041at2"/>